<sequence>MLRHRISREPLTRVVAPTIDCMRPPSAPLNVALATRQCLNLTSRPASLGFSTSASYNLKRRRTRSQKLNRKDEASLEDTAADVKTTSAPESTNEPEKNWLNASGAGAWSSLAASLQAASTEVNPSQSQENTQNHLATKEALTQRIQQQIQQQAQQQFQQPWLKATGSHIKKNKGLENARWRRRRESRKWPAIDAGQLKLEPLQEDAKLDIPSLQYNLDRVLFNPGPYHLQDPRSRVYNFDPYLATIMPVHEFDFDAIKGFVTSSKDKKLREMAAREGIKYCGSTSSMTGLLSQLHFLLSSWRLPEFRYISRQLIPESDNYTLITRVPAAAFVHHHDGFYAIDSDKEHDTDTVLSSLGQSMERLLTLPKEQFEKYRRSKSHMITEEEKNSQEAYHYTKLGDFLMRSQLDAKDPRVPGTGVFDLKTRAVLAVRMSSQAPESGAGYEIRERVGQWESFEREYYDMVRSAFLKYSLQVRMGRMDGIFVAFHNTQRIFGFQYISLQEMDEAIHGTSCTEYGDAEFKTSITLLNELLNRATKRFPGKTLRIHLEAQTGRACFFAEPVSDKAMEDIQQRANKAFESKAKQLVGRNNADTSATGAEAAEARTEPRKSALDLLNRGMEGGGSLTTAQNDTWLNLVAKVKEMLNERHGISLVSAAAKLALRQDESLVGSLPVEREYHLETLVEALTMAARGNESSAEEMPGNDIKPADEPAEPAESEFFESEVVNGAADGSETAESGVADLSMEEADAEADEIDMAEFERGFRADIESLADLISQMNSVANEPAQPGTPDIDAKADADKKVDAETKTETEGERMGLIVHVLHEFDGEIVERPEFPKTADASMKAKGWKVRYKIEDMGASDLETTYGLLKKKRKAVLGFSDSPDSRRHFVKNLQQLSEEGKKFREKRTKEEEGKPVYGAWDKDPLSLE</sequence>
<dbReference type="PANTHER" id="PTHR31014">
    <property type="entry name" value="MITOCHONDRIAL TRANSLATION SYSTEM COMPONENT PET127-RELATED"/>
    <property type="match status" value="1"/>
</dbReference>
<protein>
    <submittedName>
        <fullName evidence="2">Mitochondrial protein Pet127-domain-containing protein</fullName>
    </submittedName>
</protein>
<feature type="compositionally biased region" description="Low complexity" evidence="1">
    <location>
        <begin position="590"/>
        <end position="599"/>
    </location>
</feature>
<keyword evidence="3" id="KW-1185">Reference proteome</keyword>
<dbReference type="EMBL" id="JAGPNK010000007">
    <property type="protein sequence ID" value="KAH7318454.1"/>
    <property type="molecule type" value="Genomic_DNA"/>
</dbReference>
<feature type="compositionally biased region" description="Basic residues" evidence="1">
    <location>
        <begin position="59"/>
        <end position="68"/>
    </location>
</feature>
<feature type="region of interest" description="Disordered" evidence="1">
    <location>
        <begin position="899"/>
        <end position="927"/>
    </location>
</feature>
<dbReference type="Proteomes" id="UP000813444">
    <property type="component" value="Unassembled WGS sequence"/>
</dbReference>
<accession>A0A8K0SQ13</accession>
<dbReference type="PANTHER" id="PTHR31014:SF0">
    <property type="entry name" value="MITOCHONDRIAL TRANSLATION SYSTEM COMPONENT PET127-RELATED"/>
    <property type="match status" value="1"/>
</dbReference>
<dbReference type="AlphaFoldDB" id="A0A8K0SQ13"/>
<evidence type="ECO:0000256" key="1">
    <source>
        <dbReference type="SAM" id="MobiDB-lite"/>
    </source>
</evidence>
<dbReference type="OrthoDB" id="10249045at2759"/>
<proteinExistence type="predicted"/>
<gene>
    <name evidence="2" type="ORF">B0I35DRAFT_432113</name>
</gene>
<dbReference type="InterPro" id="IPR013943">
    <property type="entry name" value="Pet127"/>
</dbReference>
<evidence type="ECO:0000313" key="2">
    <source>
        <dbReference type="EMBL" id="KAH7318454.1"/>
    </source>
</evidence>
<evidence type="ECO:0000313" key="3">
    <source>
        <dbReference type="Proteomes" id="UP000813444"/>
    </source>
</evidence>
<feature type="region of interest" description="Disordered" evidence="1">
    <location>
        <begin position="587"/>
        <end position="607"/>
    </location>
</feature>
<dbReference type="Pfam" id="PF08634">
    <property type="entry name" value="Pet127"/>
    <property type="match status" value="1"/>
</dbReference>
<dbReference type="GO" id="GO:0005740">
    <property type="term" value="C:mitochondrial envelope"/>
    <property type="evidence" value="ECO:0007669"/>
    <property type="project" value="TreeGrafter"/>
</dbReference>
<dbReference type="GO" id="GO:0000964">
    <property type="term" value="P:mitochondrial RNA 5'-end processing"/>
    <property type="evidence" value="ECO:0007669"/>
    <property type="project" value="TreeGrafter"/>
</dbReference>
<reference evidence="2" key="1">
    <citation type="journal article" date="2021" name="Nat. Commun.">
        <title>Genetic determinants of endophytism in the Arabidopsis root mycobiome.</title>
        <authorList>
            <person name="Mesny F."/>
            <person name="Miyauchi S."/>
            <person name="Thiergart T."/>
            <person name="Pickel B."/>
            <person name="Atanasova L."/>
            <person name="Karlsson M."/>
            <person name="Huettel B."/>
            <person name="Barry K.W."/>
            <person name="Haridas S."/>
            <person name="Chen C."/>
            <person name="Bauer D."/>
            <person name="Andreopoulos W."/>
            <person name="Pangilinan J."/>
            <person name="LaButti K."/>
            <person name="Riley R."/>
            <person name="Lipzen A."/>
            <person name="Clum A."/>
            <person name="Drula E."/>
            <person name="Henrissat B."/>
            <person name="Kohler A."/>
            <person name="Grigoriev I.V."/>
            <person name="Martin F.M."/>
            <person name="Hacquard S."/>
        </authorList>
    </citation>
    <scope>NUCLEOTIDE SEQUENCE</scope>
    <source>
        <strain evidence="2">MPI-CAGE-CH-0235</strain>
    </source>
</reference>
<name>A0A8K0SQ13_9HYPO</name>
<feature type="region of interest" description="Disordered" evidence="1">
    <location>
        <begin position="59"/>
        <end position="101"/>
    </location>
</feature>
<organism evidence="2 3">
    <name type="scientific">Stachybotrys elegans</name>
    <dbReference type="NCBI Taxonomy" id="80388"/>
    <lineage>
        <taxon>Eukaryota</taxon>
        <taxon>Fungi</taxon>
        <taxon>Dikarya</taxon>
        <taxon>Ascomycota</taxon>
        <taxon>Pezizomycotina</taxon>
        <taxon>Sordariomycetes</taxon>
        <taxon>Hypocreomycetidae</taxon>
        <taxon>Hypocreales</taxon>
        <taxon>Stachybotryaceae</taxon>
        <taxon>Stachybotrys</taxon>
    </lineage>
</organism>
<comment type="caution">
    <text evidence="2">The sequence shown here is derived from an EMBL/GenBank/DDBJ whole genome shotgun (WGS) entry which is preliminary data.</text>
</comment>